<feature type="transmembrane region" description="Helical" evidence="7">
    <location>
        <begin position="104"/>
        <end position="125"/>
    </location>
</feature>
<dbReference type="PANTHER" id="PTHR43549">
    <property type="entry name" value="MULTIDRUG RESISTANCE PROTEIN YPNP-RELATED"/>
    <property type="match status" value="1"/>
</dbReference>
<proteinExistence type="predicted"/>
<dbReference type="RefSeq" id="WP_216470584.1">
    <property type="nucleotide sequence ID" value="NZ_JAHLQI010000005.1"/>
</dbReference>
<dbReference type="Proteomes" id="UP000783588">
    <property type="component" value="Unassembled WGS sequence"/>
</dbReference>
<organism evidence="8 9">
    <name type="scientific">Butyricicoccus intestinisimiae</name>
    <dbReference type="NCBI Taxonomy" id="2841509"/>
    <lineage>
        <taxon>Bacteria</taxon>
        <taxon>Bacillati</taxon>
        <taxon>Bacillota</taxon>
        <taxon>Clostridia</taxon>
        <taxon>Eubacteriales</taxon>
        <taxon>Butyricicoccaceae</taxon>
        <taxon>Butyricicoccus</taxon>
    </lineage>
</organism>
<evidence type="ECO:0000313" key="9">
    <source>
        <dbReference type="Proteomes" id="UP000783588"/>
    </source>
</evidence>
<keyword evidence="4 7" id="KW-0812">Transmembrane</keyword>
<protein>
    <submittedName>
        <fullName evidence="8">MATE family efflux transporter</fullName>
    </submittedName>
</protein>
<keyword evidence="6 7" id="KW-0472">Membrane</keyword>
<dbReference type="EMBL" id="JAHLQI010000005">
    <property type="protein sequence ID" value="MBU5490881.1"/>
    <property type="molecule type" value="Genomic_DNA"/>
</dbReference>
<keyword evidence="3" id="KW-1003">Cell membrane</keyword>
<evidence type="ECO:0000256" key="5">
    <source>
        <dbReference type="ARBA" id="ARBA00022989"/>
    </source>
</evidence>
<dbReference type="Pfam" id="PF01554">
    <property type="entry name" value="MatE"/>
    <property type="match status" value="2"/>
</dbReference>
<sequence length="458" mass="50046">MEQHKNINKMGTIPVQRLMLSMGVPMIFSMMLQAFYNIVDSAFVSNMAQHGEAALTALTLAFPVQMLLVAFSVGTGVGANALLSRTLGEGNREKVNRVAGNAEFLSLVICIISIAFGLVGVRAYVQSQSNNTLVIDMAISYLRICCCIPFGMVFFSCFEKLLQATGKSLFSTIAQVSGAVANIILDPILIYGLFGCPALGVRGAAYATVIGQIVSCIVALFFHLTINKEITNSLRYIKPSKRLIRQIYTIGLPAIIAQALMSVMTYGLNLIFGTVSENAVTAYGLYYKIQQFLLFAAFGLRDAITPIVSFNYGMRDKQRVNLSIKCGMLYTLVIMLSGTVLLELFASPLAHVFGLSGETEQLCVSAIRIISLSLVFSGVNVAGQGVFQALRSGMESLIISLCRQLIFVLPVAWLFARIGLRIHMPSLIWWTFLLAETISAALFCVLMRRIRRSKIACI</sequence>
<accession>A0ABS6ET51</accession>
<feature type="transmembrane region" description="Helical" evidence="7">
    <location>
        <begin position="59"/>
        <end position="83"/>
    </location>
</feature>
<comment type="subcellular location">
    <subcellularLocation>
        <location evidence="1">Cell membrane</location>
        <topology evidence="1">Multi-pass membrane protein</topology>
    </subcellularLocation>
</comment>
<feature type="transmembrane region" description="Helical" evidence="7">
    <location>
        <begin position="169"/>
        <end position="194"/>
    </location>
</feature>
<dbReference type="InterPro" id="IPR052031">
    <property type="entry name" value="Membrane_Transporter-Flippase"/>
</dbReference>
<dbReference type="PIRSF" id="PIRSF006603">
    <property type="entry name" value="DinF"/>
    <property type="match status" value="1"/>
</dbReference>
<name>A0ABS6ET51_9FIRM</name>
<keyword evidence="9" id="KW-1185">Reference proteome</keyword>
<gene>
    <name evidence="8" type="ORF">KQI75_09680</name>
</gene>
<evidence type="ECO:0000256" key="1">
    <source>
        <dbReference type="ARBA" id="ARBA00004651"/>
    </source>
</evidence>
<evidence type="ECO:0000256" key="3">
    <source>
        <dbReference type="ARBA" id="ARBA00022475"/>
    </source>
</evidence>
<feature type="transmembrane region" description="Helical" evidence="7">
    <location>
        <begin position="326"/>
        <end position="346"/>
    </location>
</feature>
<dbReference type="NCBIfam" id="TIGR00797">
    <property type="entry name" value="matE"/>
    <property type="match status" value="1"/>
</dbReference>
<feature type="transmembrane region" description="Helical" evidence="7">
    <location>
        <begin position="206"/>
        <end position="226"/>
    </location>
</feature>
<feature type="transmembrane region" description="Helical" evidence="7">
    <location>
        <begin position="137"/>
        <end position="157"/>
    </location>
</feature>
<evidence type="ECO:0000256" key="7">
    <source>
        <dbReference type="SAM" id="Phobius"/>
    </source>
</evidence>
<dbReference type="PANTHER" id="PTHR43549:SF2">
    <property type="entry name" value="MULTIDRUG RESISTANCE PROTEIN NORM-RELATED"/>
    <property type="match status" value="1"/>
</dbReference>
<evidence type="ECO:0000256" key="6">
    <source>
        <dbReference type="ARBA" id="ARBA00023136"/>
    </source>
</evidence>
<feature type="transmembrane region" description="Helical" evidence="7">
    <location>
        <begin position="397"/>
        <end position="415"/>
    </location>
</feature>
<comment type="caution">
    <text evidence="8">The sequence shown here is derived from an EMBL/GenBank/DDBJ whole genome shotgun (WGS) entry which is preliminary data.</text>
</comment>
<keyword evidence="5 7" id="KW-1133">Transmembrane helix</keyword>
<feature type="transmembrane region" description="Helical" evidence="7">
    <location>
        <begin position="427"/>
        <end position="446"/>
    </location>
</feature>
<evidence type="ECO:0000256" key="2">
    <source>
        <dbReference type="ARBA" id="ARBA00022448"/>
    </source>
</evidence>
<feature type="transmembrane region" description="Helical" evidence="7">
    <location>
        <begin position="20"/>
        <end position="39"/>
    </location>
</feature>
<evidence type="ECO:0000256" key="4">
    <source>
        <dbReference type="ARBA" id="ARBA00022692"/>
    </source>
</evidence>
<reference evidence="8 9" key="1">
    <citation type="submission" date="2021-06" db="EMBL/GenBank/DDBJ databases">
        <authorList>
            <person name="Sun Q."/>
            <person name="Li D."/>
        </authorList>
    </citation>
    <scope>NUCLEOTIDE SEQUENCE [LARGE SCALE GENOMIC DNA]</scope>
    <source>
        <strain evidence="8 9">MSJd-7</strain>
    </source>
</reference>
<evidence type="ECO:0000313" key="8">
    <source>
        <dbReference type="EMBL" id="MBU5490881.1"/>
    </source>
</evidence>
<feature type="transmembrane region" description="Helical" evidence="7">
    <location>
        <begin position="247"/>
        <end position="272"/>
    </location>
</feature>
<dbReference type="InterPro" id="IPR002528">
    <property type="entry name" value="MATE_fam"/>
</dbReference>
<feature type="transmembrane region" description="Helical" evidence="7">
    <location>
        <begin position="366"/>
        <end position="390"/>
    </location>
</feature>
<dbReference type="InterPro" id="IPR048279">
    <property type="entry name" value="MdtK-like"/>
</dbReference>
<feature type="transmembrane region" description="Helical" evidence="7">
    <location>
        <begin position="292"/>
        <end position="314"/>
    </location>
</feature>
<keyword evidence="2" id="KW-0813">Transport</keyword>